<dbReference type="Proteomes" id="UP001307849">
    <property type="component" value="Unassembled WGS sequence"/>
</dbReference>
<name>A0AAN8NCN2_9PEZI</name>
<gene>
    <name evidence="1" type="ORF">TWF506_008097</name>
</gene>
<accession>A0AAN8NCN2</accession>
<dbReference type="AlphaFoldDB" id="A0AAN8NCN2"/>
<comment type="caution">
    <text evidence="1">The sequence shown here is derived from an EMBL/GenBank/DDBJ whole genome shotgun (WGS) entry which is preliminary data.</text>
</comment>
<evidence type="ECO:0000313" key="1">
    <source>
        <dbReference type="EMBL" id="KAK6513658.1"/>
    </source>
</evidence>
<keyword evidence="2" id="KW-1185">Reference proteome</keyword>
<reference evidence="1 2" key="1">
    <citation type="submission" date="2019-10" db="EMBL/GenBank/DDBJ databases">
        <authorList>
            <person name="Palmer J.M."/>
        </authorList>
    </citation>
    <scope>NUCLEOTIDE SEQUENCE [LARGE SCALE GENOMIC DNA]</scope>
    <source>
        <strain evidence="1 2">TWF506</strain>
    </source>
</reference>
<evidence type="ECO:0000313" key="2">
    <source>
        <dbReference type="Proteomes" id="UP001307849"/>
    </source>
</evidence>
<dbReference type="EMBL" id="JAVHJM010000005">
    <property type="protein sequence ID" value="KAK6513658.1"/>
    <property type="molecule type" value="Genomic_DNA"/>
</dbReference>
<proteinExistence type="predicted"/>
<protein>
    <submittedName>
        <fullName evidence="1">Uncharacterized protein</fullName>
    </submittedName>
</protein>
<sequence>MSFSHSVQDQDDNAVFDYYLSDTSVPSGGEYNDEDINYHIDPNLDQYSNRPAFGKMNDESSIQSLQQEGNNLNNKLFFFSCGCCGRHGPNSTENMITFNVNELRIKEDLMICWECRIDCFPDLEKWRIRHIFKNCPWPSDFMIRVLSPRSCHDGQTGYALEGKEPKNVNAVVRWLPPSIPIVWPLWSGHSEMRPVKASNKGPGGKLTNDNLDISFEGLESKSGIGTLVEKKIYRCILCSKEEDKVSRFV</sequence>
<organism evidence="1 2">
    <name type="scientific">Arthrobotrys conoides</name>
    <dbReference type="NCBI Taxonomy" id="74498"/>
    <lineage>
        <taxon>Eukaryota</taxon>
        <taxon>Fungi</taxon>
        <taxon>Dikarya</taxon>
        <taxon>Ascomycota</taxon>
        <taxon>Pezizomycotina</taxon>
        <taxon>Orbiliomycetes</taxon>
        <taxon>Orbiliales</taxon>
        <taxon>Orbiliaceae</taxon>
        <taxon>Arthrobotrys</taxon>
    </lineage>
</organism>